<dbReference type="GO" id="GO:0005634">
    <property type="term" value="C:nucleus"/>
    <property type="evidence" value="ECO:0007669"/>
    <property type="project" value="UniProtKB-SubCell"/>
</dbReference>
<dbReference type="GO" id="GO:0046872">
    <property type="term" value="F:metal ion binding"/>
    <property type="evidence" value="ECO:0007669"/>
    <property type="project" value="UniProtKB-KW"/>
</dbReference>
<keyword evidence="9" id="KW-0812">Transmembrane</keyword>
<keyword evidence="9" id="KW-0472">Membrane</keyword>
<dbReference type="InterPro" id="IPR058353">
    <property type="entry name" value="DUF8040"/>
</dbReference>
<evidence type="ECO:0000256" key="6">
    <source>
        <dbReference type="ARBA" id="ARBA00022801"/>
    </source>
</evidence>
<dbReference type="EMBL" id="CACVKT020010330">
    <property type="protein sequence ID" value="CAC5425963.1"/>
    <property type="molecule type" value="Genomic_DNA"/>
</dbReference>
<dbReference type="Pfam" id="PF13359">
    <property type="entry name" value="DDE_Tnp_4"/>
    <property type="match status" value="1"/>
</dbReference>
<organism evidence="12 13">
    <name type="scientific">Mytilus coruscus</name>
    <name type="common">Sea mussel</name>
    <dbReference type="NCBI Taxonomy" id="42192"/>
    <lineage>
        <taxon>Eukaryota</taxon>
        <taxon>Metazoa</taxon>
        <taxon>Spiralia</taxon>
        <taxon>Lophotrochozoa</taxon>
        <taxon>Mollusca</taxon>
        <taxon>Bivalvia</taxon>
        <taxon>Autobranchia</taxon>
        <taxon>Pteriomorphia</taxon>
        <taxon>Mytilida</taxon>
        <taxon>Mytiloidea</taxon>
        <taxon>Mytilidae</taxon>
        <taxon>Mytilinae</taxon>
        <taxon>Mytilus</taxon>
    </lineage>
</organism>
<gene>
    <name evidence="12" type="ORF">MCOR_57727</name>
</gene>
<accession>A0A6J8F1S6</accession>
<dbReference type="PANTHER" id="PTHR22930">
    <property type="match status" value="1"/>
</dbReference>
<evidence type="ECO:0000313" key="12">
    <source>
        <dbReference type="EMBL" id="CAC5425963.1"/>
    </source>
</evidence>
<dbReference type="Pfam" id="PF26138">
    <property type="entry name" value="DUF8040"/>
    <property type="match status" value="1"/>
</dbReference>
<dbReference type="PANTHER" id="PTHR22930:SF85">
    <property type="entry name" value="GH03217P-RELATED"/>
    <property type="match status" value="1"/>
</dbReference>
<evidence type="ECO:0000256" key="3">
    <source>
        <dbReference type="ARBA" id="ARBA00006958"/>
    </source>
</evidence>
<keyword evidence="9" id="KW-1133">Transmembrane helix</keyword>
<protein>
    <submittedName>
        <fullName evidence="12">Uncharacterized protein</fullName>
    </submittedName>
</protein>
<comment type="similarity">
    <text evidence="3">Belongs to the HARBI1 family.</text>
</comment>
<name>A0A6J8F1S6_MYTCO</name>
<dbReference type="AlphaFoldDB" id="A0A6J8F1S6"/>
<proteinExistence type="inferred from homology"/>
<dbReference type="OrthoDB" id="6147640at2759"/>
<evidence type="ECO:0000313" key="13">
    <source>
        <dbReference type="Proteomes" id="UP000507470"/>
    </source>
</evidence>
<comment type="cofactor">
    <cofactor evidence="1">
        <name>a divalent metal cation</name>
        <dbReference type="ChEBI" id="CHEBI:60240"/>
    </cofactor>
</comment>
<dbReference type="Proteomes" id="UP000507470">
    <property type="component" value="Unassembled WGS sequence"/>
</dbReference>
<dbReference type="InterPro" id="IPR027806">
    <property type="entry name" value="HARBI1_dom"/>
</dbReference>
<evidence type="ECO:0000256" key="9">
    <source>
        <dbReference type="SAM" id="Phobius"/>
    </source>
</evidence>
<evidence type="ECO:0000256" key="1">
    <source>
        <dbReference type="ARBA" id="ARBA00001968"/>
    </source>
</evidence>
<feature type="domain" description="DDE Tnp4" evidence="10">
    <location>
        <begin position="206"/>
        <end position="357"/>
    </location>
</feature>
<evidence type="ECO:0000256" key="2">
    <source>
        <dbReference type="ARBA" id="ARBA00004123"/>
    </source>
</evidence>
<feature type="transmembrane region" description="Helical" evidence="9">
    <location>
        <begin position="31"/>
        <end position="54"/>
    </location>
</feature>
<evidence type="ECO:0000256" key="5">
    <source>
        <dbReference type="ARBA" id="ARBA00022723"/>
    </source>
</evidence>
<reference evidence="12 13" key="1">
    <citation type="submission" date="2020-06" db="EMBL/GenBank/DDBJ databases">
        <authorList>
            <person name="Li R."/>
            <person name="Bekaert M."/>
        </authorList>
    </citation>
    <scope>NUCLEOTIDE SEQUENCE [LARGE SCALE GENOMIC DNA]</scope>
    <source>
        <strain evidence="13">wild</strain>
    </source>
</reference>
<evidence type="ECO:0000259" key="10">
    <source>
        <dbReference type="Pfam" id="PF13359"/>
    </source>
</evidence>
<evidence type="ECO:0000259" key="11">
    <source>
        <dbReference type="Pfam" id="PF26138"/>
    </source>
</evidence>
<dbReference type="InterPro" id="IPR045249">
    <property type="entry name" value="HARBI1-like"/>
</dbReference>
<evidence type="ECO:0000256" key="4">
    <source>
        <dbReference type="ARBA" id="ARBA00022722"/>
    </source>
</evidence>
<keyword evidence="7" id="KW-0539">Nucleus</keyword>
<dbReference type="GO" id="GO:0016787">
    <property type="term" value="F:hydrolase activity"/>
    <property type="evidence" value="ECO:0007669"/>
    <property type="project" value="UniProtKB-KW"/>
</dbReference>
<dbReference type="GO" id="GO:0004518">
    <property type="term" value="F:nuclease activity"/>
    <property type="evidence" value="ECO:0007669"/>
    <property type="project" value="UniProtKB-KW"/>
</dbReference>
<keyword evidence="5" id="KW-0479">Metal-binding</keyword>
<feature type="region of interest" description="Disordered" evidence="8">
    <location>
        <begin position="376"/>
        <end position="401"/>
    </location>
</feature>
<evidence type="ECO:0000256" key="7">
    <source>
        <dbReference type="ARBA" id="ARBA00023242"/>
    </source>
</evidence>
<comment type="subcellular location">
    <subcellularLocation>
        <location evidence="2">Nucleus</location>
    </subcellularLocation>
</comment>
<sequence>MLVPMVCKAIPNEFLSPVAIKMAPNQRQRRLLKLILMMNVTQMELNVMALLFTIHIKNAQQILFFMDNKKSRIVPKVSNYYSETIPRFNDRDFKSHFRLSKTTCEVLLVKIHETTTSLPQPGRQIDIEKRLLMFLWYIGNMESFRSMADRFDVSKGTLHVSVKYISNVLVTKIMPLVISWPTGDRLQKIADGFSETSRLEGIIGAIDGTHIEIKCPSKHKQAYFNRKKYPSLVLLAVCDSSLNFTYVFTGCPGSTHDAGVLRQTPLYRDAPGVIPPGKHIIGDSAFPLLAWLMKPFRDNGNLSRDQIKFNQALSSSRQVIERSFGFLKSRFRRLIKLDAVDMQVIVETILSGCTLHNICLANDDEMFDIEHDIGDDVQNGPEQVQGNQEGTDIRQTLMERL</sequence>
<feature type="compositionally biased region" description="Polar residues" evidence="8">
    <location>
        <begin position="380"/>
        <end position="394"/>
    </location>
</feature>
<keyword evidence="4" id="KW-0540">Nuclease</keyword>
<keyword evidence="13" id="KW-1185">Reference proteome</keyword>
<evidence type="ECO:0000256" key="8">
    <source>
        <dbReference type="SAM" id="MobiDB-lite"/>
    </source>
</evidence>
<feature type="domain" description="DUF8040" evidence="11">
    <location>
        <begin position="89"/>
        <end position="169"/>
    </location>
</feature>
<keyword evidence="6" id="KW-0378">Hydrolase</keyword>